<accession>A0A3D8YGG7</accession>
<dbReference type="PANTHER" id="PTHR46796:SF13">
    <property type="entry name" value="HTH-TYPE TRANSCRIPTIONAL ACTIVATOR RHAS"/>
    <property type="match status" value="1"/>
</dbReference>
<dbReference type="Pfam" id="PF20240">
    <property type="entry name" value="DUF6597"/>
    <property type="match status" value="1"/>
</dbReference>
<dbReference type="InterPro" id="IPR046532">
    <property type="entry name" value="DUF6597"/>
</dbReference>
<dbReference type="InterPro" id="IPR050204">
    <property type="entry name" value="AraC_XylS_family_regulators"/>
</dbReference>
<keyword evidence="1" id="KW-0805">Transcription regulation</keyword>
<name>A0A3D8YGG7_9BACT</name>
<dbReference type="OrthoDB" id="635259at2"/>
<dbReference type="Proteomes" id="UP000256373">
    <property type="component" value="Unassembled WGS sequence"/>
</dbReference>
<dbReference type="RefSeq" id="WP_115829526.1">
    <property type="nucleotide sequence ID" value="NZ_QNUL01000002.1"/>
</dbReference>
<keyword evidence="2" id="KW-0238">DNA-binding</keyword>
<evidence type="ECO:0000313" key="6">
    <source>
        <dbReference type="Proteomes" id="UP000256373"/>
    </source>
</evidence>
<keyword evidence="3" id="KW-0804">Transcription</keyword>
<evidence type="ECO:0000256" key="2">
    <source>
        <dbReference type="ARBA" id="ARBA00023125"/>
    </source>
</evidence>
<dbReference type="PANTHER" id="PTHR46796">
    <property type="entry name" value="HTH-TYPE TRANSCRIPTIONAL ACTIVATOR RHAS-RELATED"/>
    <property type="match status" value="1"/>
</dbReference>
<dbReference type="EMBL" id="QNUL01000002">
    <property type="protein sequence ID" value="REA63775.1"/>
    <property type="molecule type" value="Genomic_DNA"/>
</dbReference>
<evidence type="ECO:0000259" key="4">
    <source>
        <dbReference type="PROSITE" id="PS01124"/>
    </source>
</evidence>
<dbReference type="Gene3D" id="1.10.10.60">
    <property type="entry name" value="Homeodomain-like"/>
    <property type="match status" value="1"/>
</dbReference>
<protein>
    <submittedName>
        <fullName evidence="5">AraC family transcriptional regulator</fullName>
    </submittedName>
</protein>
<keyword evidence="6" id="KW-1185">Reference proteome</keyword>
<comment type="caution">
    <text evidence="5">The sequence shown here is derived from an EMBL/GenBank/DDBJ whole genome shotgun (WGS) entry which is preliminary data.</text>
</comment>
<feature type="domain" description="HTH araC/xylS-type" evidence="4">
    <location>
        <begin position="195"/>
        <end position="267"/>
    </location>
</feature>
<dbReference type="Pfam" id="PF12833">
    <property type="entry name" value="HTH_18"/>
    <property type="match status" value="1"/>
</dbReference>
<evidence type="ECO:0000313" key="5">
    <source>
        <dbReference type="EMBL" id="REA63775.1"/>
    </source>
</evidence>
<dbReference type="PROSITE" id="PS01124">
    <property type="entry name" value="HTH_ARAC_FAMILY_2"/>
    <property type="match status" value="1"/>
</dbReference>
<dbReference type="AlphaFoldDB" id="A0A3D8YGG7"/>
<organism evidence="5 6">
    <name type="scientific">Dyadobacter luteus</name>
    <dbReference type="NCBI Taxonomy" id="2259619"/>
    <lineage>
        <taxon>Bacteria</taxon>
        <taxon>Pseudomonadati</taxon>
        <taxon>Bacteroidota</taxon>
        <taxon>Cytophagia</taxon>
        <taxon>Cytophagales</taxon>
        <taxon>Spirosomataceae</taxon>
        <taxon>Dyadobacter</taxon>
    </lineage>
</organism>
<gene>
    <name evidence="5" type="ORF">DSL64_04935</name>
</gene>
<reference evidence="5 6" key="1">
    <citation type="submission" date="2018-07" db="EMBL/GenBank/DDBJ databases">
        <title>Dyadobacter roseus sp. nov., isolated from rose rhizosphere soil.</title>
        <authorList>
            <person name="Chen L."/>
        </authorList>
    </citation>
    <scope>NUCLEOTIDE SEQUENCE [LARGE SCALE GENOMIC DNA]</scope>
    <source>
        <strain evidence="5 6">RS19</strain>
    </source>
</reference>
<evidence type="ECO:0000256" key="3">
    <source>
        <dbReference type="ARBA" id="ARBA00023163"/>
    </source>
</evidence>
<dbReference type="GO" id="GO:0043565">
    <property type="term" value="F:sequence-specific DNA binding"/>
    <property type="evidence" value="ECO:0007669"/>
    <property type="project" value="InterPro"/>
</dbReference>
<dbReference type="GO" id="GO:0003700">
    <property type="term" value="F:DNA-binding transcription factor activity"/>
    <property type="evidence" value="ECO:0007669"/>
    <property type="project" value="InterPro"/>
</dbReference>
<dbReference type="InterPro" id="IPR018060">
    <property type="entry name" value="HTH_AraC"/>
</dbReference>
<proteinExistence type="predicted"/>
<evidence type="ECO:0000256" key="1">
    <source>
        <dbReference type="ARBA" id="ARBA00023015"/>
    </source>
</evidence>
<sequence>MNKETDLRKLYRPLQPLLLPASQVAYQEVCPCEPVSRYIYCYWRLRTQSPLTENFQYRIVADGCIDIFFELNNPSENFVMGLCNKYTEFSIGHTFDYVGIRFFPSAFPVLFRTDASDLTDRFEHLANVAPDTSKFIENQFSHKNTTTEISTILDSYFSRLISGLSIQQDCRFYAALEIIMSTNGAVNIETQLDTGLSSRQLRRLFDRYIGDSPKTFSKIIRFQNALEQKVNESTDRNQSIPTEDHYYDQAHFIKEFKHFSGLTPSVI</sequence>